<dbReference type="RefSeq" id="WP_071899121.1">
    <property type="nucleotide sequence ID" value="NZ_MPIN01000003.1"/>
</dbReference>
<dbReference type="Pfam" id="PF14334">
    <property type="entry name" value="DUF4390"/>
    <property type="match status" value="1"/>
</dbReference>
<name>A0A1L9BE36_9BACT</name>
<keyword evidence="2" id="KW-1185">Reference proteome</keyword>
<dbReference type="Proteomes" id="UP000182229">
    <property type="component" value="Unassembled WGS sequence"/>
</dbReference>
<dbReference type="OrthoDB" id="5508246at2"/>
<dbReference type="EMBL" id="MPIN01000003">
    <property type="protein sequence ID" value="OJH40488.1"/>
    <property type="molecule type" value="Genomic_DNA"/>
</dbReference>
<gene>
    <name evidence="1" type="ORF">BON30_15890</name>
</gene>
<sequence>MNTRGSRKNTVGKGLFGVGLAVVGLLATSAGAEEAPRVDCVATRAGRRVVARSEALGLVAPELERLMRLGLAGRLEVELTLLRHRPWWFAERVETARLTLVLAYSAREQRWALDGRALAAGPGVLELERVAWTLTEEPTGESPWSVEVSVRLQVVTPASLGRMARWLTQGEQTEEERSALTRGLLLSLAEDLTRGAQGRCTVTVP</sequence>
<organism evidence="1 2">
    <name type="scientific">Cystobacter ferrugineus</name>
    <dbReference type="NCBI Taxonomy" id="83449"/>
    <lineage>
        <taxon>Bacteria</taxon>
        <taxon>Pseudomonadati</taxon>
        <taxon>Myxococcota</taxon>
        <taxon>Myxococcia</taxon>
        <taxon>Myxococcales</taxon>
        <taxon>Cystobacterineae</taxon>
        <taxon>Archangiaceae</taxon>
        <taxon>Cystobacter</taxon>
    </lineage>
</organism>
<comment type="caution">
    <text evidence="1">The sequence shown here is derived from an EMBL/GenBank/DDBJ whole genome shotgun (WGS) entry which is preliminary data.</text>
</comment>
<evidence type="ECO:0008006" key="3">
    <source>
        <dbReference type="Google" id="ProtNLM"/>
    </source>
</evidence>
<protein>
    <recommendedName>
        <fullName evidence="3">DUF4390 domain-containing protein</fullName>
    </recommendedName>
</protein>
<reference evidence="1 2" key="2">
    <citation type="submission" date="2016-12" db="EMBL/GenBank/DDBJ databases">
        <title>Draft Genome Sequence of Cystobacter ferrugineus Strain Cbfe23.</title>
        <authorList>
            <person name="Akbar S."/>
            <person name="Dowd S.E."/>
            <person name="Stevens D.C."/>
        </authorList>
    </citation>
    <scope>NUCLEOTIDE SEQUENCE [LARGE SCALE GENOMIC DNA]</scope>
    <source>
        <strain evidence="1 2">Cbfe23</strain>
    </source>
</reference>
<evidence type="ECO:0000313" key="1">
    <source>
        <dbReference type="EMBL" id="OJH40488.1"/>
    </source>
</evidence>
<accession>A0A1L9BE36</accession>
<evidence type="ECO:0000313" key="2">
    <source>
        <dbReference type="Proteomes" id="UP000182229"/>
    </source>
</evidence>
<dbReference type="STRING" id="83449.BON30_15890"/>
<dbReference type="AlphaFoldDB" id="A0A1L9BE36"/>
<dbReference type="InterPro" id="IPR025500">
    <property type="entry name" value="DUF4390"/>
</dbReference>
<reference evidence="2" key="1">
    <citation type="submission" date="2016-11" db="EMBL/GenBank/DDBJ databases">
        <authorList>
            <person name="Shukria A."/>
            <person name="Stevens D.C."/>
        </authorList>
    </citation>
    <scope>NUCLEOTIDE SEQUENCE [LARGE SCALE GENOMIC DNA]</scope>
    <source>
        <strain evidence="2">Cbfe23</strain>
    </source>
</reference>
<proteinExistence type="predicted"/>